<dbReference type="Proteomes" id="UP000018144">
    <property type="component" value="Unassembled WGS sequence"/>
</dbReference>
<sequence length="15" mass="1734">MILQSQSFTQVLILL</sequence>
<evidence type="ECO:0000313" key="2">
    <source>
        <dbReference type="Proteomes" id="UP000018144"/>
    </source>
</evidence>
<protein>
    <submittedName>
        <fullName evidence="1">Uncharacterized protein</fullName>
    </submittedName>
</protein>
<proteinExistence type="predicted"/>
<organism evidence="1 2">
    <name type="scientific">Pyronema omphalodes (strain CBS 100304)</name>
    <name type="common">Pyronema confluens</name>
    <dbReference type="NCBI Taxonomy" id="1076935"/>
    <lineage>
        <taxon>Eukaryota</taxon>
        <taxon>Fungi</taxon>
        <taxon>Dikarya</taxon>
        <taxon>Ascomycota</taxon>
        <taxon>Pezizomycotina</taxon>
        <taxon>Pezizomycetes</taxon>
        <taxon>Pezizales</taxon>
        <taxon>Pyronemataceae</taxon>
        <taxon>Pyronema</taxon>
    </lineage>
</organism>
<evidence type="ECO:0000313" key="1">
    <source>
        <dbReference type="EMBL" id="CCX09329.1"/>
    </source>
</evidence>
<gene>
    <name evidence="1" type="ORF">PCON_08922</name>
</gene>
<accession>U4LE15</accession>
<reference evidence="1 2" key="1">
    <citation type="journal article" date="2013" name="PLoS Genet.">
        <title>The genome and development-dependent transcriptomes of Pyronema confluens: a window into fungal evolution.</title>
        <authorList>
            <person name="Traeger S."/>
            <person name="Altegoer F."/>
            <person name="Freitag M."/>
            <person name="Gabaldon T."/>
            <person name="Kempken F."/>
            <person name="Kumar A."/>
            <person name="Marcet-Houben M."/>
            <person name="Poggeler S."/>
            <person name="Stajich J.E."/>
            <person name="Nowrousian M."/>
        </authorList>
    </citation>
    <scope>NUCLEOTIDE SEQUENCE [LARGE SCALE GENOMIC DNA]</scope>
    <source>
        <strain evidence="2">CBS 100304</strain>
        <tissue evidence="1">Vegetative mycelium</tissue>
    </source>
</reference>
<keyword evidence="2" id="KW-1185">Reference proteome</keyword>
<name>U4LE15_PYROM</name>
<dbReference type="EMBL" id="HF935457">
    <property type="protein sequence ID" value="CCX09329.1"/>
    <property type="molecule type" value="Genomic_DNA"/>
</dbReference>